<evidence type="ECO:0000256" key="3">
    <source>
        <dbReference type="ARBA" id="ARBA00023125"/>
    </source>
</evidence>
<keyword evidence="3" id="KW-0238">DNA-binding</keyword>
<keyword evidence="4" id="KW-0804">Transcription</keyword>
<evidence type="ECO:0000256" key="5">
    <source>
        <dbReference type="ARBA" id="ARBA00023242"/>
    </source>
</evidence>
<reference evidence="7" key="1">
    <citation type="journal article" date="2024" name="Front. Plant Sci.">
        <title>Genome-wide analysis of the MADS-box gene family of sea buckthorn (Hippophae rhamnoides ssp. sinensis) and their potential role in floral organ development.</title>
        <authorList>
            <person name="Zhao J."/>
            <person name="Xu Y."/>
            <person name="Zhang Z."/>
            <person name="Zhao M."/>
            <person name="Li K."/>
            <person name="Wang F."/>
            <person name="Sun K."/>
        </authorList>
    </citation>
    <scope>NUCLEOTIDE SEQUENCE</scope>
</reference>
<keyword evidence="5" id="KW-0539">Nucleus</keyword>
<sequence length="145" mass="16255">MEQSFSAMVSQWQRQRGTHFLFSKGREAPILWELGTRSAAMASPFLAHRTKIATLSSMEGRGSVDSLLVTSEIIKLRVERMGRGKIVIRRIDNSTSRQVTFSKRRNGLLKKAKELAILCDAEVGVMIFSSTSKLYDFASTRGIDL</sequence>
<evidence type="ECO:0000256" key="4">
    <source>
        <dbReference type="ARBA" id="ARBA00023163"/>
    </source>
</evidence>
<dbReference type="EMBL" id="PP400876">
    <property type="protein sequence ID" value="XBP28236.1"/>
    <property type="molecule type" value="mRNA"/>
</dbReference>
<feature type="domain" description="MADS-box" evidence="6">
    <location>
        <begin position="81"/>
        <end position="141"/>
    </location>
</feature>
<dbReference type="PROSITE" id="PS00350">
    <property type="entry name" value="MADS_BOX_1"/>
    <property type="match status" value="1"/>
</dbReference>
<dbReference type="AlphaFoldDB" id="A0AAU7LJI8"/>
<dbReference type="Pfam" id="PF00319">
    <property type="entry name" value="SRF-TF"/>
    <property type="match status" value="1"/>
</dbReference>
<dbReference type="GO" id="GO:0005634">
    <property type="term" value="C:nucleus"/>
    <property type="evidence" value="ECO:0007669"/>
    <property type="project" value="UniProtKB-SubCell"/>
</dbReference>
<organism evidence="7">
    <name type="scientific">Hippophae rhamnoides</name>
    <name type="common">sea-buckthorn</name>
    <dbReference type="NCBI Taxonomy" id="193516"/>
    <lineage>
        <taxon>Eukaryota</taxon>
        <taxon>Viridiplantae</taxon>
        <taxon>Streptophyta</taxon>
        <taxon>Embryophyta</taxon>
        <taxon>Tracheophyta</taxon>
        <taxon>Spermatophyta</taxon>
        <taxon>Magnoliopsida</taxon>
        <taxon>eudicotyledons</taxon>
        <taxon>Gunneridae</taxon>
        <taxon>Pentapetalae</taxon>
        <taxon>rosids</taxon>
        <taxon>fabids</taxon>
        <taxon>Rosales</taxon>
        <taxon>Elaeagnaceae</taxon>
        <taxon>Hippophae</taxon>
    </lineage>
</organism>
<dbReference type="GO" id="GO:0000977">
    <property type="term" value="F:RNA polymerase II transcription regulatory region sequence-specific DNA binding"/>
    <property type="evidence" value="ECO:0007669"/>
    <property type="project" value="InterPro"/>
</dbReference>
<comment type="subcellular location">
    <subcellularLocation>
        <location evidence="1">Nucleus</location>
    </subcellularLocation>
</comment>
<dbReference type="InterPro" id="IPR033896">
    <property type="entry name" value="MEF2-like_N"/>
</dbReference>
<dbReference type="InterPro" id="IPR036879">
    <property type="entry name" value="TF_MADSbox_sf"/>
</dbReference>
<dbReference type="GO" id="GO:0046983">
    <property type="term" value="F:protein dimerization activity"/>
    <property type="evidence" value="ECO:0007669"/>
    <property type="project" value="InterPro"/>
</dbReference>
<name>A0AAU7LJI8_9ROSA</name>
<evidence type="ECO:0000256" key="2">
    <source>
        <dbReference type="ARBA" id="ARBA00023015"/>
    </source>
</evidence>
<dbReference type="CDD" id="cd00265">
    <property type="entry name" value="MADS_MEF2_like"/>
    <property type="match status" value="1"/>
</dbReference>
<dbReference type="InterPro" id="IPR002100">
    <property type="entry name" value="TF_MADSbox"/>
</dbReference>
<dbReference type="InterPro" id="IPR050142">
    <property type="entry name" value="MADS-box/MEF2_TF"/>
</dbReference>
<dbReference type="GO" id="GO:0045944">
    <property type="term" value="P:positive regulation of transcription by RNA polymerase II"/>
    <property type="evidence" value="ECO:0007669"/>
    <property type="project" value="InterPro"/>
</dbReference>
<reference evidence="7" key="2">
    <citation type="submission" date="2024-02" db="EMBL/GenBank/DDBJ databases">
        <authorList>
            <person name="Xu Y."/>
            <person name="Zhao J."/>
        </authorList>
    </citation>
    <scope>NUCLEOTIDE SEQUENCE</scope>
</reference>
<keyword evidence="2" id="KW-0805">Transcription regulation</keyword>
<evidence type="ECO:0000313" key="7">
    <source>
        <dbReference type="EMBL" id="XBP28236.1"/>
    </source>
</evidence>
<accession>A0AAU7LJI8</accession>
<protein>
    <submittedName>
        <fullName evidence="7">MADS41</fullName>
    </submittedName>
</protein>
<dbReference type="Gene3D" id="3.40.1810.10">
    <property type="entry name" value="Transcription factor, MADS-box"/>
    <property type="match status" value="1"/>
</dbReference>
<dbReference type="PRINTS" id="PR00404">
    <property type="entry name" value="MADSDOMAIN"/>
</dbReference>
<evidence type="ECO:0000256" key="1">
    <source>
        <dbReference type="ARBA" id="ARBA00004123"/>
    </source>
</evidence>
<dbReference type="SMART" id="SM00432">
    <property type="entry name" value="MADS"/>
    <property type="match status" value="1"/>
</dbReference>
<dbReference type="PANTHER" id="PTHR48019">
    <property type="entry name" value="SERUM RESPONSE FACTOR HOMOLOG"/>
    <property type="match status" value="1"/>
</dbReference>
<evidence type="ECO:0000259" key="6">
    <source>
        <dbReference type="PROSITE" id="PS50066"/>
    </source>
</evidence>
<proteinExistence type="evidence at transcript level"/>
<gene>
    <name evidence="7" type="primary">MADS41</name>
</gene>
<dbReference type="SUPFAM" id="SSF55455">
    <property type="entry name" value="SRF-like"/>
    <property type="match status" value="1"/>
</dbReference>
<dbReference type="PROSITE" id="PS50066">
    <property type="entry name" value="MADS_BOX_2"/>
    <property type="match status" value="1"/>
</dbReference>